<name>A0ABV5V085_9MICO</name>
<dbReference type="EMBL" id="JBHMAX010000007">
    <property type="protein sequence ID" value="MFB9731206.1"/>
    <property type="molecule type" value="Genomic_DNA"/>
</dbReference>
<comment type="caution">
    <text evidence="1">The sequence shown here is derived from an EMBL/GenBank/DDBJ whole genome shotgun (WGS) entry which is preliminary data.</text>
</comment>
<evidence type="ECO:0000313" key="2">
    <source>
        <dbReference type="Proteomes" id="UP001589613"/>
    </source>
</evidence>
<sequence length="143" mass="15357">MSAEQPTVVAEVREAPLSVDEALAGVNHPRAGGVALFVGTVREHDEGREGVAVLEYSAHPGAVEHLRRIAGAVAALDQVQGVYAVHRTGQLRVGDLAVVCAVAAEHRAEAFDGARRLIEELKAEVPIWKRQEWSEGDHSWVGL</sequence>
<dbReference type="InterPro" id="IPR036563">
    <property type="entry name" value="MoaE_sf"/>
</dbReference>
<dbReference type="Proteomes" id="UP001589613">
    <property type="component" value="Unassembled WGS sequence"/>
</dbReference>
<dbReference type="Pfam" id="PF02391">
    <property type="entry name" value="MoaE"/>
    <property type="match status" value="1"/>
</dbReference>
<dbReference type="PANTHER" id="PTHR23404">
    <property type="entry name" value="MOLYBDOPTERIN SYNTHASE RELATED"/>
    <property type="match status" value="1"/>
</dbReference>
<protein>
    <submittedName>
        <fullName evidence="1">Molybdenum cofactor biosynthesis protein MoaE</fullName>
    </submittedName>
</protein>
<organism evidence="1 2">
    <name type="scientific">Ornithinimicrobium kibberense</name>
    <dbReference type="NCBI Taxonomy" id="282060"/>
    <lineage>
        <taxon>Bacteria</taxon>
        <taxon>Bacillati</taxon>
        <taxon>Actinomycetota</taxon>
        <taxon>Actinomycetes</taxon>
        <taxon>Micrococcales</taxon>
        <taxon>Ornithinimicrobiaceae</taxon>
        <taxon>Ornithinimicrobium</taxon>
    </lineage>
</organism>
<dbReference type="RefSeq" id="WP_238330329.1">
    <property type="nucleotide sequence ID" value="NZ_JBHMAX010000007.1"/>
</dbReference>
<dbReference type="SUPFAM" id="SSF54690">
    <property type="entry name" value="Molybdopterin synthase subunit MoaE"/>
    <property type="match status" value="1"/>
</dbReference>
<evidence type="ECO:0000313" key="1">
    <source>
        <dbReference type="EMBL" id="MFB9731206.1"/>
    </source>
</evidence>
<keyword evidence="2" id="KW-1185">Reference proteome</keyword>
<accession>A0ABV5V085</accession>
<dbReference type="CDD" id="cd00756">
    <property type="entry name" value="MoaE"/>
    <property type="match status" value="1"/>
</dbReference>
<reference evidence="1 2" key="1">
    <citation type="submission" date="2024-09" db="EMBL/GenBank/DDBJ databases">
        <authorList>
            <person name="Sun Q."/>
            <person name="Mori K."/>
        </authorList>
    </citation>
    <scope>NUCLEOTIDE SEQUENCE [LARGE SCALE GENOMIC DNA]</scope>
    <source>
        <strain evidence="1 2">JCM 12763</strain>
    </source>
</reference>
<dbReference type="InterPro" id="IPR003448">
    <property type="entry name" value="Mopterin_biosynth_MoaE"/>
</dbReference>
<proteinExistence type="predicted"/>
<dbReference type="Gene3D" id="3.90.1170.40">
    <property type="entry name" value="Molybdopterin biosynthesis MoaE subunit"/>
    <property type="match status" value="1"/>
</dbReference>
<gene>
    <name evidence="1" type="ORF">ACFFN0_04010</name>
</gene>